<dbReference type="EMBL" id="OX597817">
    <property type="protein sequence ID" value="CAI9720761.1"/>
    <property type="molecule type" value="Genomic_DNA"/>
</dbReference>
<evidence type="ECO:0000313" key="3">
    <source>
        <dbReference type="Proteomes" id="UP001162480"/>
    </source>
</evidence>
<dbReference type="AlphaFoldDB" id="A0AA36ASH9"/>
<proteinExistence type="predicted"/>
<evidence type="ECO:0000313" key="2">
    <source>
        <dbReference type="EMBL" id="CAI9720761.1"/>
    </source>
</evidence>
<protein>
    <submittedName>
        <fullName evidence="2">Uncharacterized protein</fullName>
    </submittedName>
</protein>
<evidence type="ECO:0000256" key="1">
    <source>
        <dbReference type="SAM" id="MobiDB-lite"/>
    </source>
</evidence>
<dbReference type="Gene3D" id="2.60.40.10">
    <property type="entry name" value="Immunoglobulins"/>
    <property type="match status" value="1"/>
</dbReference>
<dbReference type="InterPro" id="IPR013783">
    <property type="entry name" value="Ig-like_fold"/>
</dbReference>
<feature type="region of interest" description="Disordered" evidence="1">
    <location>
        <begin position="97"/>
        <end position="123"/>
    </location>
</feature>
<name>A0AA36ASH9_OCTVU</name>
<sequence length="123" mass="13805">MNDALHFLASDPRFDVPVVNVTVVAGETAVLPCSVEYLGKYQMQTLEVEIAIFHDRLIYGGTIRNYFFQIPPSKDCNRDETRVKRGVKPLELTCAQGVGEADQSPSTENLPKHIRSSLQPYHN</sequence>
<dbReference type="Proteomes" id="UP001162480">
    <property type="component" value="Chromosome 4"/>
</dbReference>
<keyword evidence="3" id="KW-1185">Reference proteome</keyword>
<gene>
    <name evidence="2" type="ORF">OCTVUL_1B020891</name>
</gene>
<accession>A0AA36ASH9</accession>
<organism evidence="2 3">
    <name type="scientific">Octopus vulgaris</name>
    <name type="common">Common octopus</name>
    <dbReference type="NCBI Taxonomy" id="6645"/>
    <lineage>
        <taxon>Eukaryota</taxon>
        <taxon>Metazoa</taxon>
        <taxon>Spiralia</taxon>
        <taxon>Lophotrochozoa</taxon>
        <taxon>Mollusca</taxon>
        <taxon>Cephalopoda</taxon>
        <taxon>Coleoidea</taxon>
        <taxon>Octopodiformes</taxon>
        <taxon>Octopoda</taxon>
        <taxon>Incirrata</taxon>
        <taxon>Octopodidae</taxon>
        <taxon>Octopus</taxon>
    </lineage>
</organism>
<reference evidence="2" key="1">
    <citation type="submission" date="2023-08" db="EMBL/GenBank/DDBJ databases">
        <authorList>
            <person name="Alioto T."/>
            <person name="Alioto T."/>
            <person name="Gomez Garrido J."/>
        </authorList>
    </citation>
    <scope>NUCLEOTIDE SEQUENCE</scope>
</reference>